<evidence type="ECO:0000313" key="2">
    <source>
        <dbReference type="Proteomes" id="UP000828390"/>
    </source>
</evidence>
<reference evidence="1" key="1">
    <citation type="journal article" date="2019" name="bioRxiv">
        <title>The Genome of the Zebra Mussel, Dreissena polymorpha: A Resource for Invasive Species Research.</title>
        <authorList>
            <person name="McCartney M.A."/>
            <person name="Auch B."/>
            <person name="Kono T."/>
            <person name="Mallez S."/>
            <person name="Zhang Y."/>
            <person name="Obille A."/>
            <person name="Becker A."/>
            <person name="Abrahante J.E."/>
            <person name="Garbe J."/>
            <person name="Badalamenti J.P."/>
            <person name="Herman A."/>
            <person name="Mangelson H."/>
            <person name="Liachko I."/>
            <person name="Sullivan S."/>
            <person name="Sone E.D."/>
            <person name="Koren S."/>
            <person name="Silverstein K.A.T."/>
            <person name="Beckman K.B."/>
            <person name="Gohl D.M."/>
        </authorList>
    </citation>
    <scope>NUCLEOTIDE SEQUENCE</scope>
    <source>
        <strain evidence="1">Duluth1</strain>
        <tissue evidence="1">Whole animal</tissue>
    </source>
</reference>
<comment type="caution">
    <text evidence="1">The sequence shown here is derived from an EMBL/GenBank/DDBJ whole genome shotgun (WGS) entry which is preliminary data.</text>
</comment>
<name>A0A9D4MJZ8_DREPO</name>
<accession>A0A9D4MJZ8</accession>
<proteinExistence type="predicted"/>
<organism evidence="1 2">
    <name type="scientific">Dreissena polymorpha</name>
    <name type="common">Zebra mussel</name>
    <name type="synonym">Mytilus polymorpha</name>
    <dbReference type="NCBI Taxonomy" id="45954"/>
    <lineage>
        <taxon>Eukaryota</taxon>
        <taxon>Metazoa</taxon>
        <taxon>Spiralia</taxon>
        <taxon>Lophotrochozoa</taxon>
        <taxon>Mollusca</taxon>
        <taxon>Bivalvia</taxon>
        <taxon>Autobranchia</taxon>
        <taxon>Heteroconchia</taxon>
        <taxon>Euheterodonta</taxon>
        <taxon>Imparidentia</taxon>
        <taxon>Neoheterodontei</taxon>
        <taxon>Myida</taxon>
        <taxon>Dreissenoidea</taxon>
        <taxon>Dreissenidae</taxon>
        <taxon>Dreissena</taxon>
    </lineage>
</organism>
<dbReference type="Proteomes" id="UP000828390">
    <property type="component" value="Unassembled WGS sequence"/>
</dbReference>
<sequence>MTSGLKLNTGKCTVLRPDKIKRTQLIQSVENGSIQLTNIDSFLNAITCSWVKRYLDITNTSTWKIFYQKILKKYGDSLLFECNISNTILHEIANENVFLSDVLSAWSDVTHNLKKPKPAVKLFYGTIKT</sequence>
<keyword evidence="2" id="KW-1185">Reference proteome</keyword>
<dbReference type="EMBL" id="JAIWYP010000001">
    <property type="protein sequence ID" value="KAH3876717.1"/>
    <property type="molecule type" value="Genomic_DNA"/>
</dbReference>
<evidence type="ECO:0000313" key="1">
    <source>
        <dbReference type="EMBL" id="KAH3876717.1"/>
    </source>
</evidence>
<gene>
    <name evidence="1" type="ORF">DPMN_000566</name>
</gene>
<reference evidence="1" key="2">
    <citation type="submission" date="2020-11" db="EMBL/GenBank/DDBJ databases">
        <authorList>
            <person name="McCartney M.A."/>
            <person name="Auch B."/>
            <person name="Kono T."/>
            <person name="Mallez S."/>
            <person name="Becker A."/>
            <person name="Gohl D.M."/>
            <person name="Silverstein K.A.T."/>
            <person name="Koren S."/>
            <person name="Bechman K.B."/>
            <person name="Herman A."/>
            <person name="Abrahante J.E."/>
            <person name="Garbe J."/>
        </authorList>
    </citation>
    <scope>NUCLEOTIDE SEQUENCE</scope>
    <source>
        <strain evidence="1">Duluth1</strain>
        <tissue evidence="1">Whole animal</tissue>
    </source>
</reference>
<dbReference type="AlphaFoldDB" id="A0A9D4MJZ8"/>
<protein>
    <submittedName>
        <fullName evidence="1">Uncharacterized protein</fullName>
    </submittedName>
</protein>